<keyword evidence="2" id="KW-1185">Reference proteome</keyword>
<reference evidence="1" key="1">
    <citation type="submission" date="2015-10" db="EMBL/GenBank/DDBJ databases">
        <authorList>
            <person name="Regsiter A."/>
            <person name="william w."/>
        </authorList>
    </citation>
    <scope>NUCLEOTIDE SEQUENCE</scope>
    <source>
        <strain evidence="1">Montdore</strain>
    </source>
</reference>
<dbReference type="EMBL" id="LN890998">
    <property type="protein sequence ID" value="CUS12226.1"/>
    <property type="molecule type" value="Genomic_DNA"/>
</dbReference>
<organism evidence="1 2">
    <name type="scientific">Tuber aestivum</name>
    <name type="common">summer truffle</name>
    <dbReference type="NCBI Taxonomy" id="59557"/>
    <lineage>
        <taxon>Eukaryota</taxon>
        <taxon>Fungi</taxon>
        <taxon>Dikarya</taxon>
        <taxon>Ascomycota</taxon>
        <taxon>Pezizomycotina</taxon>
        <taxon>Pezizomycetes</taxon>
        <taxon>Pezizales</taxon>
        <taxon>Tuberaceae</taxon>
        <taxon>Tuber</taxon>
    </lineage>
</organism>
<gene>
    <name evidence="1" type="ORF">GSTUAT00003676001</name>
</gene>
<sequence>MSNFRRSVGDAVYVVRIADLTIQKLLEESKDTESGDLRIEEFRNI</sequence>
<feature type="non-terminal residue" evidence="1">
    <location>
        <position position="45"/>
    </location>
</feature>
<dbReference type="AlphaFoldDB" id="A0A292PXE0"/>
<name>A0A292PXE0_9PEZI</name>
<proteinExistence type="predicted"/>
<dbReference type="Proteomes" id="UP001412239">
    <property type="component" value="Unassembled WGS sequence"/>
</dbReference>
<evidence type="ECO:0000313" key="2">
    <source>
        <dbReference type="Proteomes" id="UP001412239"/>
    </source>
</evidence>
<accession>A0A292PXE0</accession>
<evidence type="ECO:0000313" key="1">
    <source>
        <dbReference type="EMBL" id="CUS12226.1"/>
    </source>
</evidence>
<protein>
    <submittedName>
        <fullName evidence="1">Uncharacterized protein</fullName>
    </submittedName>
</protein>